<protein>
    <submittedName>
        <fullName evidence="1">Uncharacterized protein</fullName>
    </submittedName>
</protein>
<proteinExistence type="predicted"/>
<sequence>MDVMDLLYEKGETSLLFSAPRSLAASILACFQPKLLYMWSRSLNNSGNFQFFPGLLLSGSMSGRKMFQRNSHTTFISRMVRNFTLLPYLLLPCHQLFSGFMLLQCLEYFGQYGKVPKVSMCRTTAGNI</sequence>
<dbReference type="Proteomes" id="UP000828251">
    <property type="component" value="Unassembled WGS sequence"/>
</dbReference>
<dbReference type="EMBL" id="JAIQCV010000011">
    <property type="protein sequence ID" value="KAH1046730.1"/>
    <property type="molecule type" value="Genomic_DNA"/>
</dbReference>
<evidence type="ECO:0000313" key="1">
    <source>
        <dbReference type="EMBL" id="KAH1046730.1"/>
    </source>
</evidence>
<organism evidence="1 2">
    <name type="scientific">Gossypium stocksii</name>
    <dbReference type="NCBI Taxonomy" id="47602"/>
    <lineage>
        <taxon>Eukaryota</taxon>
        <taxon>Viridiplantae</taxon>
        <taxon>Streptophyta</taxon>
        <taxon>Embryophyta</taxon>
        <taxon>Tracheophyta</taxon>
        <taxon>Spermatophyta</taxon>
        <taxon>Magnoliopsida</taxon>
        <taxon>eudicotyledons</taxon>
        <taxon>Gunneridae</taxon>
        <taxon>Pentapetalae</taxon>
        <taxon>rosids</taxon>
        <taxon>malvids</taxon>
        <taxon>Malvales</taxon>
        <taxon>Malvaceae</taxon>
        <taxon>Malvoideae</taxon>
        <taxon>Gossypium</taxon>
    </lineage>
</organism>
<dbReference type="AlphaFoldDB" id="A0A9D3ZLY2"/>
<name>A0A9D3ZLY2_9ROSI</name>
<comment type="caution">
    <text evidence="1">The sequence shown here is derived from an EMBL/GenBank/DDBJ whole genome shotgun (WGS) entry which is preliminary data.</text>
</comment>
<evidence type="ECO:0000313" key="2">
    <source>
        <dbReference type="Proteomes" id="UP000828251"/>
    </source>
</evidence>
<accession>A0A9D3ZLY2</accession>
<keyword evidence="2" id="KW-1185">Reference proteome</keyword>
<gene>
    <name evidence="1" type="ORF">J1N35_037514</name>
</gene>
<reference evidence="1 2" key="1">
    <citation type="journal article" date="2021" name="Plant Biotechnol. J.">
        <title>Multi-omics assisted identification of the key and species-specific regulatory components of drought-tolerant mechanisms in Gossypium stocksii.</title>
        <authorList>
            <person name="Yu D."/>
            <person name="Ke L."/>
            <person name="Zhang D."/>
            <person name="Wu Y."/>
            <person name="Sun Y."/>
            <person name="Mei J."/>
            <person name="Sun J."/>
            <person name="Sun Y."/>
        </authorList>
    </citation>
    <scope>NUCLEOTIDE SEQUENCE [LARGE SCALE GENOMIC DNA]</scope>
    <source>
        <strain evidence="2">cv. E1</strain>
        <tissue evidence="1">Leaf</tissue>
    </source>
</reference>